<reference evidence="9 10" key="1">
    <citation type="submission" date="2018-09" db="EMBL/GenBank/DDBJ databases">
        <authorList>
            <person name="Le Fleche-Mateos A."/>
        </authorList>
    </citation>
    <scope>NUCLEOTIDE SEQUENCE [LARGE SCALE GENOMIC DNA]</scope>
    <source>
        <strain evidence="9 10">DSM 30078</strain>
    </source>
</reference>
<feature type="transmembrane region" description="Helical" evidence="7">
    <location>
        <begin position="205"/>
        <end position="224"/>
    </location>
</feature>
<organism evidence="9 10">
    <name type="scientific">Rahnella inusitata</name>
    <dbReference type="NCBI Taxonomy" id="58169"/>
    <lineage>
        <taxon>Bacteria</taxon>
        <taxon>Pseudomonadati</taxon>
        <taxon>Pseudomonadota</taxon>
        <taxon>Gammaproteobacteria</taxon>
        <taxon>Enterobacterales</taxon>
        <taxon>Yersiniaceae</taxon>
        <taxon>Rahnella</taxon>
    </lineage>
</organism>
<evidence type="ECO:0000313" key="10">
    <source>
        <dbReference type="Proteomes" id="UP000284119"/>
    </source>
</evidence>
<feature type="transmembrane region" description="Helical" evidence="7">
    <location>
        <begin position="274"/>
        <end position="298"/>
    </location>
</feature>
<dbReference type="NCBIfam" id="TIGR00711">
    <property type="entry name" value="efflux_EmrB"/>
    <property type="match status" value="1"/>
</dbReference>
<feature type="transmembrane region" description="Helical" evidence="7">
    <location>
        <begin position="340"/>
        <end position="356"/>
    </location>
</feature>
<dbReference type="Gene3D" id="1.20.1720.10">
    <property type="entry name" value="Multidrug resistance protein D"/>
    <property type="match status" value="1"/>
</dbReference>
<feature type="transmembrane region" description="Helical" evidence="7">
    <location>
        <begin position="401"/>
        <end position="425"/>
    </location>
</feature>
<dbReference type="InterPro" id="IPR036259">
    <property type="entry name" value="MFS_trans_sf"/>
</dbReference>
<feature type="transmembrane region" description="Helical" evidence="7">
    <location>
        <begin position="174"/>
        <end position="193"/>
    </location>
</feature>
<dbReference type="SUPFAM" id="SSF103473">
    <property type="entry name" value="MFS general substrate transporter"/>
    <property type="match status" value="1"/>
</dbReference>
<feature type="transmembrane region" description="Helical" evidence="7">
    <location>
        <begin position="368"/>
        <end position="389"/>
    </location>
</feature>
<dbReference type="EMBL" id="RAHG01000004">
    <property type="protein sequence ID" value="RJT13399.1"/>
    <property type="molecule type" value="Genomic_DNA"/>
</dbReference>
<dbReference type="InterPro" id="IPR020846">
    <property type="entry name" value="MFS_dom"/>
</dbReference>
<evidence type="ECO:0000256" key="6">
    <source>
        <dbReference type="ARBA" id="ARBA00023136"/>
    </source>
</evidence>
<dbReference type="PROSITE" id="PS50850">
    <property type="entry name" value="MFS"/>
    <property type="match status" value="1"/>
</dbReference>
<feature type="transmembrane region" description="Helical" evidence="7">
    <location>
        <begin position="144"/>
        <end position="162"/>
    </location>
</feature>
<dbReference type="GeneID" id="88078896"/>
<feature type="transmembrane region" description="Helical" evidence="7">
    <location>
        <begin position="111"/>
        <end position="132"/>
    </location>
</feature>
<name>A0ABX9P398_9GAMM</name>
<dbReference type="InterPro" id="IPR011701">
    <property type="entry name" value="MFS"/>
</dbReference>
<evidence type="ECO:0000313" key="9">
    <source>
        <dbReference type="EMBL" id="RJT13399.1"/>
    </source>
</evidence>
<evidence type="ECO:0000259" key="8">
    <source>
        <dbReference type="PROSITE" id="PS50850"/>
    </source>
</evidence>
<feature type="transmembrane region" description="Helical" evidence="7">
    <location>
        <begin position="236"/>
        <end position="254"/>
    </location>
</feature>
<proteinExistence type="predicted"/>
<feature type="transmembrane region" description="Helical" evidence="7">
    <location>
        <begin position="473"/>
        <end position="491"/>
    </location>
</feature>
<keyword evidence="4 7" id="KW-0812">Transmembrane</keyword>
<comment type="caution">
    <text evidence="9">The sequence shown here is derived from an EMBL/GenBank/DDBJ whole genome shotgun (WGS) entry which is preliminary data.</text>
</comment>
<dbReference type="Proteomes" id="UP000284119">
    <property type="component" value="Unassembled WGS sequence"/>
</dbReference>
<dbReference type="PANTHER" id="PTHR23501:SF197">
    <property type="entry name" value="COMD"/>
    <property type="match status" value="1"/>
</dbReference>
<keyword evidence="2" id="KW-0813">Transport</keyword>
<keyword evidence="3" id="KW-1003">Cell membrane</keyword>
<evidence type="ECO:0000256" key="2">
    <source>
        <dbReference type="ARBA" id="ARBA00022448"/>
    </source>
</evidence>
<dbReference type="CDD" id="cd17502">
    <property type="entry name" value="MFS_Azr1_MDR_like"/>
    <property type="match status" value="1"/>
</dbReference>
<dbReference type="Pfam" id="PF07690">
    <property type="entry name" value="MFS_1"/>
    <property type="match status" value="1"/>
</dbReference>
<evidence type="ECO:0000256" key="4">
    <source>
        <dbReference type="ARBA" id="ARBA00022692"/>
    </source>
</evidence>
<feature type="domain" description="Major facilitator superfamily (MFS) profile" evidence="8">
    <location>
        <begin position="21"/>
        <end position="497"/>
    </location>
</feature>
<feature type="transmembrane region" description="Helical" evidence="7">
    <location>
        <begin position="310"/>
        <end position="328"/>
    </location>
</feature>
<feature type="transmembrane region" description="Helical" evidence="7">
    <location>
        <begin position="56"/>
        <end position="74"/>
    </location>
</feature>
<keyword evidence="6 7" id="KW-0472">Membrane</keyword>
<keyword evidence="5 7" id="KW-1133">Transmembrane helix</keyword>
<dbReference type="InterPro" id="IPR004638">
    <property type="entry name" value="EmrB-like"/>
</dbReference>
<sequence length="499" mass="53200">MTTMNSAQSEVTQAKPSIKLLFSALLLVMLLAALDQTIVSTALPTIVGELGGLDQLSWVVTSYLLASTIVVPLYGKFGDLLGRKIVLQTAIVVFLLGSVLCGLAQNMTQLILMRALQGLGGGGLMVVTMAAVGDVIPPAERGKYQGLFGGVFGLATVIGPLIGGFLVEHMSWRWIFYINLPLGIFALLVIGVALKSQTARIRHEIDFLGAAYLAAALTSIILFTSEGGTVYQWSDPQLWCILAFGLVTLGGFIYEETLAAEPIIPLGLFRDRTFLLSCAISFIIGMSLMGSMTFLPLYLQVVKGSSPSQAGMQLLPLMGALLVSSIVSGRIISRIGRYRMFPIFGTLLSFIGMLMLGNLKLSTTLPQLYLYIGVLGFGLGMVMQVLVLAVQNSVSMKQLGVATSSVTLFRSIGGSIGVAAFGALFTHGLRTQLEKLIPEGTQLPHSLGAQAVQQLPAAIRDDYLQAFASALHSVYQISAGVMVLAFVLSLLQKDAVLKK</sequence>
<evidence type="ECO:0000256" key="3">
    <source>
        <dbReference type="ARBA" id="ARBA00022475"/>
    </source>
</evidence>
<comment type="subcellular location">
    <subcellularLocation>
        <location evidence="1">Cell membrane</location>
        <topology evidence="1">Multi-pass membrane protein</topology>
    </subcellularLocation>
</comment>
<dbReference type="PRINTS" id="PR01036">
    <property type="entry name" value="TCRTETB"/>
</dbReference>
<feature type="transmembrane region" description="Helical" evidence="7">
    <location>
        <begin position="86"/>
        <end position="105"/>
    </location>
</feature>
<dbReference type="PANTHER" id="PTHR23501">
    <property type="entry name" value="MAJOR FACILITATOR SUPERFAMILY"/>
    <property type="match status" value="1"/>
</dbReference>
<dbReference type="Gene3D" id="1.20.1250.20">
    <property type="entry name" value="MFS general substrate transporter like domains"/>
    <property type="match status" value="1"/>
</dbReference>
<evidence type="ECO:0000256" key="5">
    <source>
        <dbReference type="ARBA" id="ARBA00022989"/>
    </source>
</evidence>
<keyword evidence="10" id="KW-1185">Reference proteome</keyword>
<accession>A0ABX9P398</accession>
<dbReference type="RefSeq" id="WP_112167477.1">
    <property type="nucleotide sequence ID" value="NZ_CBCPIW010000011.1"/>
</dbReference>
<evidence type="ECO:0000256" key="1">
    <source>
        <dbReference type="ARBA" id="ARBA00004651"/>
    </source>
</evidence>
<evidence type="ECO:0000256" key="7">
    <source>
        <dbReference type="SAM" id="Phobius"/>
    </source>
</evidence>
<protein>
    <submittedName>
        <fullName evidence="9">DHA2 family efflux MFS transporter permease subunit</fullName>
    </submittedName>
</protein>
<gene>
    <name evidence="9" type="ORF">D5396_11240</name>
</gene>